<name>A0ABD3S8B3_9LAMI</name>
<proteinExistence type="predicted"/>
<accession>A0ABD3S8B3</accession>
<keyword evidence="2" id="KW-1185">Reference proteome</keyword>
<comment type="caution">
    <text evidence="1">The sequence shown here is derived from an EMBL/GenBank/DDBJ whole genome shotgun (WGS) entry which is preliminary data.</text>
</comment>
<dbReference type="EMBL" id="JBJXBP010000007">
    <property type="protein sequence ID" value="KAL3820645.1"/>
    <property type="molecule type" value="Genomic_DNA"/>
</dbReference>
<dbReference type="Proteomes" id="UP001634393">
    <property type="component" value="Unassembled WGS sequence"/>
</dbReference>
<evidence type="ECO:0000313" key="1">
    <source>
        <dbReference type="EMBL" id="KAL3820645.1"/>
    </source>
</evidence>
<evidence type="ECO:0000313" key="2">
    <source>
        <dbReference type="Proteomes" id="UP001634393"/>
    </source>
</evidence>
<dbReference type="AlphaFoldDB" id="A0ABD3S8B3"/>
<organism evidence="1 2">
    <name type="scientific">Penstemon smallii</name>
    <dbReference type="NCBI Taxonomy" id="265156"/>
    <lineage>
        <taxon>Eukaryota</taxon>
        <taxon>Viridiplantae</taxon>
        <taxon>Streptophyta</taxon>
        <taxon>Embryophyta</taxon>
        <taxon>Tracheophyta</taxon>
        <taxon>Spermatophyta</taxon>
        <taxon>Magnoliopsida</taxon>
        <taxon>eudicotyledons</taxon>
        <taxon>Gunneridae</taxon>
        <taxon>Pentapetalae</taxon>
        <taxon>asterids</taxon>
        <taxon>lamiids</taxon>
        <taxon>Lamiales</taxon>
        <taxon>Plantaginaceae</taxon>
        <taxon>Cheloneae</taxon>
        <taxon>Penstemon</taxon>
    </lineage>
</organism>
<protein>
    <submittedName>
        <fullName evidence="1">Uncharacterized protein</fullName>
    </submittedName>
</protein>
<sequence length="152" mass="17864">MLSHYLLLSTVSTPLLSDVRDFSVFLVLVRKEIERYVVNCGPIVFFFREEISGLPVCYSEEVKYLHEHVDEVMKQDGKTLLGCSQYLAIWKEINLILKLYHGCEKMFWETMKRRTVALSNLIVKFVNNSDEQKWILDEGKATTNLRRHLHLL</sequence>
<gene>
    <name evidence="1" type="ORF">ACJIZ3_006550</name>
</gene>
<reference evidence="1 2" key="1">
    <citation type="submission" date="2024-12" db="EMBL/GenBank/DDBJ databases">
        <title>The unique morphological basis and parallel evolutionary history of personate flowers in Penstemon.</title>
        <authorList>
            <person name="Depatie T.H."/>
            <person name="Wessinger C.A."/>
        </authorList>
    </citation>
    <scope>NUCLEOTIDE SEQUENCE [LARGE SCALE GENOMIC DNA]</scope>
    <source>
        <strain evidence="1">WTNN_2</strain>
        <tissue evidence="1">Leaf</tissue>
    </source>
</reference>